<evidence type="ECO:0000313" key="3">
    <source>
        <dbReference type="Proteomes" id="UP001304515"/>
    </source>
</evidence>
<accession>A0AA96ETL0</accession>
<keyword evidence="3" id="KW-1185">Reference proteome</keyword>
<accession>A0AA96F5K8</accession>
<evidence type="ECO:0000313" key="1">
    <source>
        <dbReference type="EMBL" id="WNM17979.1"/>
    </source>
</evidence>
<dbReference type="EMBL" id="CP134878">
    <property type="protein sequence ID" value="WNM17979.1"/>
    <property type="molecule type" value="Genomic_DNA"/>
</dbReference>
<evidence type="ECO:0000313" key="2">
    <source>
        <dbReference type="EMBL" id="WNM22031.1"/>
    </source>
</evidence>
<dbReference type="KEGG" id="fcj:RN605_01430"/>
<dbReference type="EMBL" id="CP134890">
    <property type="protein sequence ID" value="WNM22031.1"/>
    <property type="molecule type" value="Genomic_DNA"/>
</dbReference>
<reference evidence="1 3" key="1">
    <citation type="submission" date="2023-09" db="EMBL/GenBank/DDBJ databases">
        <title>Flavobacterium sp. a novel bacteria isolate from Pepper rhizosphere.</title>
        <authorList>
            <person name="Peng Y."/>
            <person name="Lee J."/>
        </authorList>
    </citation>
    <scope>NUCLEOTIDE SEQUENCE</scope>
    <source>
        <strain evidence="1">PMR2A8</strain>
        <strain evidence="2 3">PMTSA4</strain>
    </source>
</reference>
<dbReference type="Proteomes" id="UP001304515">
    <property type="component" value="Chromosome"/>
</dbReference>
<protein>
    <submittedName>
        <fullName evidence="1">Uncharacterized protein</fullName>
    </submittedName>
</protein>
<dbReference type="AlphaFoldDB" id="A0AA96ETL0"/>
<sequence>MKYREQLLYYIIELGDEEALSAWIEEQPLLEQPDIFRELQELAAEIGGENEELEMLSEEFSGLVDQYEDIILDEKLAEANYIMAMEAQEKAAQEVEETKKGIRSYIIECIVTNQRNAQEMKQLAQQVMDLEKSTGEFNEDNWAPIL</sequence>
<proteinExistence type="predicted"/>
<organism evidence="1">
    <name type="scientific">Flavobacterium capsici</name>
    <dbReference type="NCBI Taxonomy" id="3075618"/>
    <lineage>
        <taxon>Bacteria</taxon>
        <taxon>Pseudomonadati</taxon>
        <taxon>Bacteroidota</taxon>
        <taxon>Flavobacteriia</taxon>
        <taxon>Flavobacteriales</taxon>
        <taxon>Flavobacteriaceae</taxon>
        <taxon>Flavobacterium</taxon>
    </lineage>
</organism>
<name>A0AA96ETL0_9FLAO</name>
<dbReference type="RefSeq" id="WP_313321629.1">
    <property type="nucleotide sequence ID" value="NZ_CP134878.1"/>
</dbReference>
<gene>
    <name evidence="2" type="ORF">RN605_01430</name>
    <name evidence="1" type="ORF">RN608_08130</name>
</gene>